<dbReference type="GO" id="GO:0032259">
    <property type="term" value="P:methylation"/>
    <property type="evidence" value="ECO:0007669"/>
    <property type="project" value="UniProtKB-KW"/>
</dbReference>
<evidence type="ECO:0000313" key="4">
    <source>
        <dbReference type="Proteomes" id="UP000031366"/>
    </source>
</evidence>
<gene>
    <name evidence="3" type="ORF">U732_332</name>
</gene>
<dbReference type="InterPro" id="IPR050078">
    <property type="entry name" value="Ribosomal_L11_MeTrfase_PrmA"/>
</dbReference>
<evidence type="ECO:0000256" key="2">
    <source>
        <dbReference type="ARBA" id="ARBA00022679"/>
    </source>
</evidence>
<accession>A0A0C1UAS0</accession>
<evidence type="ECO:0000256" key="1">
    <source>
        <dbReference type="ARBA" id="ARBA00022603"/>
    </source>
</evidence>
<dbReference type="CDD" id="cd02440">
    <property type="entry name" value="AdoMet_MTases"/>
    <property type="match status" value="1"/>
</dbReference>
<reference evidence="3 4" key="1">
    <citation type="journal article" date="2015" name="Infect. Genet. Evol.">
        <title>Genomic sequences of six botulinum neurotoxin-producing strains representing three clostridial species illustrate the mobility and diversity of botulinum neurotoxin genes.</title>
        <authorList>
            <person name="Smith T.J."/>
            <person name="Hill K.K."/>
            <person name="Xie G."/>
            <person name="Foley B.T."/>
            <person name="Williamson C.H."/>
            <person name="Foster J.T."/>
            <person name="Johnson S.L."/>
            <person name="Chertkov O."/>
            <person name="Teshima H."/>
            <person name="Gibbons H.S."/>
            <person name="Johnsky L.A."/>
            <person name="Karavis M.A."/>
            <person name="Smith L.A."/>
        </authorList>
    </citation>
    <scope>NUCLEOTIDE SEQUENCE [LARGE SCALE GENOMIC DNA]</scope>
    <source>
        <strain evidence="3 4">CDC 2741</strain>
    </source>
</reference>
<dbReference type="EMBL" id="AYSO01000020">
    <property type="protein sequence ID" value="KIE44670.1"/>
    <property type="molecule type" value="Genomic_DNA"/>
</dbReference>
<keyword evidence="1 3" id="KW-0489">Methyltransferase</keyword>
<keyword evidence="2 3" id="KW-0808">Transferase</keyword>
<protein>
    <submittedName>
        <fullName evidence="3">Ribosomal L11 methyltransferase family protein</fullName>
    </submittedName>
</protein>
<proteinExistence type="predicted"/>
<dbReference type="Gene3D" id="3.40.50.150">
    <property type="entry name" value="Vaccinia Virus protein VP39"/>
    <property type="match status" value="1"/>
</dbReference>
<dbReference type="SUPFAM" id="SSF53335">
    <property type="entry name" value="S-adenosyl-L-methionine-dependent methyltransferases"/>
    <property type="match status" value="1"/>
</dbReference>
<dbReference type="Proteomes" id="UP000031366">
    <property type="component" value="Unassembled WGS sequence"/>
</dbReference>
<sequence>MYKLTFDYPLSKAEEAAEKLYIVDIYNVFYETPITITTTDYGYGYYENKDEKINFNIVVESENYNEAKKQKSIVESTLNLSNISITEIKNVKFNENIEPIDLNNGWIIASPDYTVEGKNKINFIPQGAFGTGLHETTQDCLRFILEEDFTNKTVLDIGTGSGILSIASGIKNAEKVTSIDIRDVKEEINLNASLNSLENIDVLVGNALDDEITLIDNYDYIFINIGGEETQMFMEFIDCHMKKGGKLLISGLVEWTFDLVINEVNKYGYVLVDKKQTNEWCTSILIKDSI</sequence>
<comment type="caution">
    <text evidence="3">The sequence shown here is derived from an EMBL/GenBank/DDBJ whole genome shotgun (WGS) entry which is preliminary data.</text>
</comment>
<name>A0A0C1UAS0_9CLOT</name>
<keyword evidence="4" id="KW-1185">Reference proteome</keyword>
<evidence type="ECO:0000313" key="3">
    <source>
        <dbReference type="EMBL" id="KIE44670.1"/>
    </source>
</evidence>
<dbReference type="STRING" id="29341.RSJ17_04465"/>
<dbReference type="PANTHER" id="PTHR43648">
    <property type="entry name" value="ELECTRON TRANSFER FLAVOPROTEIN BETA SUBUNIT LYSINE METHYLTRANSFERASE"/>
    <property type="match status" value="1"/>
</dbReference>
<dbReference type="AlphaFoldDB" id="A0A0C1UAS0"/>
<dbReference type="RefSeq" id="WP_039636117.1">
    <property type="nucleotide sequence ID" value="NZ_AYSO01000020.1"/>
</dbReference>
<dbReference type="InterPro" id="IPR029063">
    <property type="entry name" value="SAM-dependent_MTases_sf"/>
</dbReference>
<dbReference type="PANTHER" id="PTHR43648:SF1">
    <property type="entry name" value="ELECTRON TRANSFER FLAVOPROTEIN BETA SUBUNIT LYSINE METHYLTRANSFERASE"/>
    <property type="match status" value="1"/>
</dbReference>
<dbReference type="Pfam" id="PF06325">
    <property type="entry name" value="PrmA"/>
    <property type="match status" value="1"/>
</dbReference>
<organism evidence="3 4">
    <name type="scientific">Clostridium argentinense CDC 2741</name>
    <dbReference type="NCBI Taxonomy" id="1418104"/>
    <lineage>
        <taxon>Bacteria</taxon>
        <taxon>Bacillati</taxon>
        <taxon>Bacillota</taxon>
        <taxon>Clostridia</taxon>
        <taxon>Eubacteriales</taxon>
        <taxon>Clostridiaceae</taxon>
        <taxon>Clostridium</taxon>
    </lineage>
</organism>
<dbReference type="GO" id="GO:0008276">
    <property type="term" value="F:protein methyltransferase activity"/>
    <property type="evidence" value="ECO:0007669"/>
    <property type="project" value="TreeGrafter"/>
</dbReference>
<dbReference type="OrthoDB" id="1888493at2"/>